<evidence type="ECO:0000256" key="1">
    <source>
        <dbReference type="ARBA" id="ARBA00004141"/>
    </source>
</evidence>
<dbReference type="EMBL" id="FNVA01000004">
    <property type="protein sequence ID" value="SEG37890.1"/>
    <property type="molecule type" value="Genomic_DNA"/>
</dbReference>
<dbReference type="InterPro" id="IPR023615">
    <property type="entry name" value="Cyt_c_Oxase_su1_BS"/>
</dbReference>
<feature type="compositionally biased region" description="Pro residues" evidence="7">
    <location>
        <begin position="21"/>
        <end position="34"/>
    </location>
</feature>
<protein>
    <submittedName>
        <fullName evidence="10">Cytochrome c oxidase subunit 1</fullName>
    </submittedName>
</protein>
<feature type="transmembrane region" description="Helical" evidence="8">
    <location>
        <begin position="385"/>
        <end position="409"/>
    </location>
</feature>
<keyword evidence="2 6" id="KW-0679">Respiratory chain</keyword>
<dbReference type="AlphaFoldDB" id="A0A1H5ZP10"/>
<keyword evidence="11" id="KW-1185">Reference proteome</keyword>
<dbReference type="InterPro" id="IPR000883">
    <property type="entry name" value="Cyt_C_Oxase_1"/>
</dbReference>
<evidence type="ECO:0000256" key="8">
    <source>
        <dbReference type="SAM" id="Phobius"/>
    </source>
</evidence>
<comment type="subcellular location">
    <subcellularLocation>
        <location evidence="1">Membrane</location>
        <topology evidence="1">Multi-pass membrane protein</topology>
    </subcellularLocation>
</comment>
<evidence type="ECO:0000256" key="2">
    <source>
        <dbReference type="ARBA" id="ARBA00022660"/>
    </source>
</evidence>
<dbReference type="GO" id="GO:0009060">
    <property type="term" value="P:aerobic respiration"/>
    <property type="evidence" value="ECO:0007669"/>
    <property type="project" value="InterPro"/>
</dbReference>
<sequence>MSPPNNKNGGADDPKLEPTNPESPTPATDPPPPRVSKLRPLRPQDARAIPRPGAPQPNSPPSVPPSGPKPSSQQNGSVAKAPEPAPPATPQRLRPVAPNLVTSKLASSRPTPPKPPTPPAPGLLAASPSVKPGKPIEPVALTPSRVPVPPGPSQPSVPVAKQPILPLSKPPSPQKPAAPATPPPKPKHRRRPILPDLSPWTEHRTVGFGYLAVSIAAILVGTVLSLLMRAHLSWPAWKLPLHGLILPEEYLALVTMHGTLMLFFVLTVAPQSGFSNIILPSQIGADRMAFPRLNLLGLVLTAAALVVLLAAFFVPGGAPISGWTAYPPLSASALAGPGQGLGLDIWLGSLVLFSLASTLGAINTLTTIVKLRCEGMTWDRLPLTVWSWFTAAMLSVLAFSVLLAALLLLNCDRHLGTSFFLPAGDLINGTLVRAVSDVASGGGILSRAEGSPLLWLHLFWFFGHPEVYIAILPGMGLTSMVLANFSRRRVFAWKIMIATTLLIGLLGILVWGHHMFVAGLNPFAGTVFGASSLAIAIPSSAKVLSWITTVWRGRPRRTTAFLFALGFVSFFIAGGLTGPILAQPILDEYLHNTFFVVGHFHLIMAMSGVFGLFCATYYWAPILFGQQLDERLGRIHFWTTLVFAYSTFLPMYTLGLRGEPRHYAELPTTGSAGHLLQGAIAVQQHITASALLLALAQLPFLWSVYRAWRSRRDPALLAQQNPWFATTLEWAPALAPDAQRKVYREPCVYSPDGDIFDPQWDEDAEIK</sequence>
<evidence type="ECO:0000256" key="7">
    <source>
        <dbReference type="SAM" id="MobiDB-lite"/>
    </source>
</evidence>
<dbReference type="PROSITE" id="PS00077">
    <property type="entry name" value="COX1_CUB"/>
    <property type="match status" value="1"/>
</dbReference>
<dbReference type="PANTHER" id="PTHR10422:SF18">
    <property type="entry name" value="CYTOCHROME C OXIDASE SUBUNIT 1"/>
    <property type="match status" value="1"/>
</dbReference>
<dbReference type="Gene3D" id="1.20.210.10">
    <property type="entry name" value="Cytochrome c oxidase-like, subunit I domain"/>
    <property type="match status" value="1"/>
</dbReference>
<keyword evidence="6" id="KW-0813">Transport</keyword>
<feature type="domain" description="Cytochrome oxidase subunit I profile" evidence="9">
    <location>
        <begin position="200"/>
        <end position="749"/>
    </location>
</feature>
<evidence type="ECO:0000256" key="3">
    <source>
        <dbReference type="ARBA" id="ARBA00022692"/>
    </source>
</evidence>
<keyword evidence="6" id="KW-0249">Electron transport</keyword>
<evidence type="ECO:0000313" key="11">
    <source>
        <dbReference type="Proteomes" id="UP000236728"/>
    </source>
</evidence>
<feature type="transmembrane region" description="Helical" evidence="8">
    <location>
        <begin position="293"/>
        <end position="314"/>
    </location>
</feature>
<name>A0A1H5ZP10_9BACT</name>
<dbReference type="OrthoDB" id="9759913at2"/>
<dbReference type="Proteomes" id="UP000236728">
    <property type="component" value="Unassembled WGS sequence"/>
</dbReference>
<keyword evidence="3 6" id="KW-0812">Transmembrane</keyword>
<feature type="compositionally biased region" description="Pro residues" evidence="7">
    <location>
        <begin position="110"/>
        <end position="121"/>
    </location>
</feature>
<evidence type="ECO:0000256" key="6">
    <source>
        <dbReference type="RuleBase" id="RU000370"/>
    </source>
</evidence>
<dbReference type="InterPro" id="IPR036927">
    <property type="entry name" value="Cyt_c_oxase-like_su1_sf"/>
</dbReference>
<feature type="transmembrane region" description="Helical" evidence="8">
    <location>
        <begin position="208"/>
        <end position="230"/>
    </location>
</feature>
<keyword evidence="6" id="KW-0408">Iron</keyword>
<feature type="region of interest" description="Disordered" evidence="7">
    <location>
        <begin position="1"/>
        <end position="195"/>
    </location>
</feature>
<feature type="transmembrane region" description="Helical" evidence="8">
    <location>
        <begin position="345"/>
        <end position="365"/>
    </location>
</feature>
<proteinExistence type="inferred from homology"/>
<reference evidence="10 11" key="1">
    <citation type="submission" date="2016-10" db="EMBL/GenBank/DDBJ databases">
        <authorList>
            <person name="de Groot N.N."/>
        </authorList>
    </citation>
    <scope>NUCLEOTIDE SEQUENCE [LARGE SCALE GENOMIC DNA]</scope>
    <source>
        <strain evidence="10 11">DSM 22489</strain>
    </source>
</reference>
<dbReference type="InterPro" id="IPR023616">
    <property type="entry name" value="Cyt_c_oxase-like_su1_dom"/>
</dbReference>
<dbReference type="Pfam" id="PF00115">
    <property type="entry name" value="COX1"/>
    <property type="match status" value="1"/>
</dbReference>
<feature type="compositionally biased region" description="Pro residues" evidence="7">
    <location>
        <begin position="146"/>
        <end position="155"/>
    </location>
</feature>
<feature type="transmembrane region" description="Helical" evidence="8">
    <location>
        <begin position="675"/>
        <end position="702"/>
    </location>
</feature>
<evidence type="ECO:0000313" key="10">
    <source>
        <dbReference type="EMBL" id="SEG37890.1"/>
    </source>
</evidence>
<dbReference type="GO" id="GO:0016020">
    <property type="term" value="C:membrane"/>
    <property type="evidence" value="ECO:0007669"/>
    <property type="project" value="UniProtKB-SubCell"/>
</dbReference>
<keyword evidence="6" id="KW-0349">Heme</keyword>
<feature type="transmembrane region" description="Helical" evidence="8">
    <location>
        <begin position="250"/>
        <end position="272"/>
    </location>
</feature>
<feature type="compositionally biased region" description="Pro residues" evidence="7">
    <location>
        <begin position="52"/>
        <end position="68"/>
    </location>
</feature>
<dbReference type="GO" id="GO:0022904">
    <property type="term" value="P:respiratory electron transport chain"/>
    <property type="evidence" value="ECO:0007669"/>
    <property type="project" value="TreeGrafter"/>
</dbReference>
<feature type="transmembrane region" description="Helical" evidence="8">
    <location>
        <begin position="467"/>
        <end position="485"/>
    </location>
</feature>
<gene>
    <name evidence="10" type="ORF">SAMN05421819_2781</name>
</gene>
<evidence type="ECO:0000256" key="5">
    <source>
        <dbReference type="ARBA" id="ARBA00023136"/>
    </source>
</evidence>
<feature type="transmembrane region" description="Helical" evidence="8">
    <location>
        <begin position="602"/>
        <end position="623"/>
    </location>
</feature>
<dbReference type="PROSITE" id="PS50855">
    <property type="entry name" value="COX1"/>
    <property type="match status" value="1"/>
</dbReference>
<keyword evidence="4 8" id="KW-1133">Transmembrane helix</keyword>
<dbReference type="GO" id="GO:0004129">
    <property type="term" value="F:cytochrome-c oxidase activity"/>
    <property type="evidence" value="ECO:0007669"/>
    <property type="project" value="InterPro"/>
</dbReference>
<organism evidence="10 11">
    <name type="scientific">Bryocella elongata</name>
    <dbReference type="NCBI Taxonomy" id="863522"/>
    <lineage>
        <taxon>Bacteria</taxon>
        <taxon>Pseudomonadati</taxon>
        <taxon>Acidobacteriota</taxon>
        <taxon>Terriglobia</taxon>
        <taxon>Terriglobales</taxon>
        <taxon>Acidobacteriaceae</taxon>
        <taxon>Bryocella</taxon>
    </lineage>
</organism>
<dbReference type="PANTHER" id="PTHR10422">
    <property type="entry name" value="CYTOCHROME C OXIDASE SUBUNIT 1"/>
    <property type="match status" value="1"/>
</dbReference>
<dbReference type="PRINTS" id="PR01165">
    <property type="entry name" value="CYCOXIDASEI"/>
</dbReference>
<feature type="transmembrane region" description="Helical" evidence="8">
    <location>
        <begin position="523"/>
        <end position="547"/>
    </location>
</feature>
<dbReference type="GO" id="GO:0020037">
    <property type="term" value="F:heme binding"/>
    <property type="evidence" value="ECO:0007669"/>
    <property type="project" value="InterPro"/>
</dbReference>
<feature type="compositionally biased region" description="Low complexity" evidence="7">
    <location>
        <begin position="156"/>
        <end position="167"/>
    </location>
</feature>
<feature type="compositionally biased region" description="Pro residues" evidence="7">
    <location>
        <begin position="168"/>
        <end position="184"/>
    </location>
</feature>
<keyword evidence="5 8" id="KW-0472">Membrane</keyword>
<accession>A0A1H5ZP10</accession>
<evidence type="ECO:0000256" key="4">
    <source>
        <dbReference type="ARBA" id="ARBA00022989"/>
    </source>
</evidence>
<feature type="compositionally biased region" description="Low complexity" evidence="7">
    <location>
        <begin position="69"/>
        <end position="82"/>
    </location>
</feature>
<keyword evidence="6" id="KW-0479">Metal-binding</keyword>
<feature type="transmembrane region" description="Helical" evidence="8">
    <location>
        <begin position="635"/>
        <end position="655"/>
    </location>
</feature>
<evidence type="ECO:0000259" key="9">
    <source>
        <dbReference type="PROSITE" id="PS50855"/>
    </source>
</evidence>
<dbReference type="SUPFAM" id="SSF81442">
    <property type="entry name" value="Cytochrome c oxidase subunit I-like"/>
    <property type="match status" value="1"/>
</dbReference>
<feature type="transmembrane region" description="Helical" evidence="8">
    <location>
        <begin position="492"/>
        <end position="511"/>
    </location>
</feature>
<dbReference type="GO" id="GO:0015990">
    <property type="term" value="P:electron transport coupled proton transport"/>
    <property type="evidence" value="ECO:0007669"/>
    <property type="project" value="TreeGrafter"/>
</dbReference>
<feature type="transmembrane region" description="Helical" evidence="8">
    <location>
        <begin position="559"/>
        <end position="582"/>
    </location>
</feature>
<comment type="similarity">
    <text evidence="6">Belongs to the heme-copper respiratory oxidase family.</text>
</comment>